<gene>
    <name evidence="3" type="ORF">MELLADRAFT_124374</name>
</gene>
<evidence type="ECO:0000256" key="1">
    <source>
        <dbReference type="SAM" id="MobiDB-lite"/>
    </source>
</evidence>
<feature type="signal peptide" evidence="2">
    <location>
        <begin position="1"/>
        <end position="20"/>
    </location>
</feature>
<dbReference type="AlphaFoldDB" id="F4RMK5"/>
<evidence type="ECO:0000313" key="4">
    <source>
        <dbReference type="Proteomes" id="UP000001072"/>
    </source>
</evidence>
<proteinExistence type="predicted"/>
<organism evidence="4">
    <name type="scientific">Melampsora larici-populina (strain 98AG31 / pathotype 3-4-7)</name>
    <name type="common">Poplar leaf rust fungus</name>
    <dbReference type="NCBI Taxonomy" id="747676"/>
    <lineage>
        <taxon>Eukaryota</taxon>
        <taxon>Fungi</taxon>
        <taxon>Dikarya</taxon>
        <taxon>Basidiomycota</taxon>
        <taxon>Pucciniomycotina</taxon>
        <taxon>Pucciniomycetes</taxon>
        <taxon>Pucciniales</taxon>
        <taxon>Melampsoraceae</taxon>
        <taxon>Melampsora</taxon>
    </lineage>
</organism>
<dbReference type="RefSeq" id="XP_007410285.1">
    <property type="nucleotide sequence ID" value="XM_007410223.1"/>
</dbReference>
<dbReference type="Proteomes" id="UP000001072">
    <property type="component" value="Unassembled WGS sequence"/>
</dbReference>
<reference evidence="4" key="1">
    <citation type="journal article" date="2011" name="Proc. Natl. Acad. Sci. U.S.A.">
        <title>Obligate biotrophy features unraveled by the genomic analysis of rust fungi.</title>
        <authorList>
            <person name="Duplessis S."/>
            <person name="Cuomo C.A."/>
            <person name="Lin Y.-C."/>
            <person name="Aerts A."/>
            <person name="Tisserant E."/>
            <person name="Veneault-Fourrey C."/>
            <person name="Joly D.L."/>
            <person name="Hacquard S."/>
            <person name="Amselem J."/>
            <person name="Cantarel B.L."/>
            <person name="Chiu R."/>
            <person name="Coutinho P.M."/>
            <person name="Feau N."/>
            <person name="Field M."/>
            <person name="Frey P."/>
            <person name="Gelhaye E."/>
            <person name="Goldberg J."/>
            <person name="Grabherr M.G."/>
            <person name="Kodira C.D."/>
            <person name="Kohler A."/>
            <person name="Kuees U."/>
            <person name="Lindquist E.A."/>
            <person name="Lucas S.M."/>
            <person name="Mago R."/>
            <person name="Mauceli E."/>
            <person name="Morin E."/>
            <person name="Murat C."/>
            <person name="Pangilinan J.L."/>
            <person name="Park R."/>
            <person name="Pearson M."/>
            <person name="Quesneville H."/>
            <person name="Rouhier N."/>
            <person name="Sakthikumar S."/>
            <person name="Salamov A.A."/>
            <person name="Schmutz J."/>
            <person name="Selles B."/>
            <person name="Shapiro H."/>
            <person name="Tanguay P."/>
            <person name="Tuskan G.A."/>
            <person name="Henrissat B."/>
            <person name="Van de Peer Y."/>
            <person name="Rouze P."/>
            <person name="Ellis J.G."/>
            <person name="Dodds P.N."/>
            <person name="Schein J.E."/>
            <person name="Zhong S."/>
            <person name="Hamelin R.C."/>
            <person name="Grigoriev I.V."/>
            <person name="Szabo L.J."/>
            <person name="Martin F."/>
        </authorList>
    </citation>
    <scope>NUCLEOTIDE SEQUENCE [LARGE SCALE GENOMIC DNA]</scope>
    <source>
        <strain evidence="4">98AG31 / pathotype 3-4-7</strain>
    </source>
</reference>
<accession>F4RMK5</accession>
<evidence type="ECO:0000256" key="2">
    <source>
        <dbReference type="SAM" id="SignalP"/>
    </source>
</evidence>
<dbReference type="EMBL" id="GL883108">
    <property type="protein sequence ID" value="EGG06451.1"/>
    <property type="molecule type" value="Genomic_DNA"/>
</dbReference>
<dbReference type="VEuPathDB" id="FungiDB:MELLADRAFT_124374"/>
<protein>
    <submittedName>
        <fullName evidence="3">Secreted protein</fullName>
    </submittedName>
</protein>
<dbReference type="HOGENOM" id="CLU_1475480_0_0_1"/>
<feature type="chain" id="PRO_5003315360" evidence="2">
    <location>
        <begin position="21"/>
        <end position="185"/>
    </location>
</feature>
<dbReference type="InParanoid" id="F4RMK5"/>
<dbReference type="GeneID" id="18926752"/>
<keyword evidence="2" id="KW-0732">Signal</keyword>
<dbReference type="KEGG" id="mlr:MELLADRAFT_124374"/>
<name>F4RMK5_MELLP</name>
<keyword evidence="4" id="KW-1185">Reference proteome</keyword>
<evidence type="ECO:0000313" key="3">
    <source>
        <dbReference type="EMBL" id="EGG06451.1"/>
    </source>
</evidence>
<dbReference type="OrthoDB" id="10603938at2759"/>
<sequence length="185" mass="20395">MQYHQLVAGLLLGLVPQTLADMSIWVDAPVQGIQDAMESTPSGGLRPVKSPDTCNQMIEPQKSGEKFEAQESPSEICVCPPSPESEEESVGSSRSDDYNFPEELESPPPQQANRNNIVLQSGPLPARRLRRVAGASVTSRPEGDCHSGSKNCSSSCVLSFFALAIKWPFIRRFRNFKNFKHLFCL</sequence>
<feature type="region of interest" description="Disordered" evidence="1">
    <location>
        <begin position="63"/>
        <end position="116"/>
    </location>
</feature>